<keyword evidence="2" id="KW-1185">Reference proteome</keyword>
<sequence length="79" mass="9092">MTYDPFFAMQHSSFPLNVNPVDDILGENSLAWSAFEDFQVDGLSALWNAIAKMLLCEILPMSVNNDISMETNIRRERYF</sequence>
<dbReference type="AlphaFoldDB" id="A0A1A9VWS5"/>
<protein>
    <submittedName>
        <fullName evidence="1">Uncharacterized protein</fullName>
    </submittedName>
</protein>
<organism evidence="1 2">
    <name type="scientific">Glossina austeni</name>
    <name type="common">Savannah tsetse fly</name>
    <dbReference type="NCBI Taxonomy" id="7395"/>
    <lineage>
        <taxon>Eukaryota</taxon>
        <taxon>Metazoa</taxon>
        <taxon>Ecdysozoa</taxon>
        <taxon>Arthropoda</taxon>
        <taxon>Hexapoda</taxon>
        <taxon>Insecta</taxon>
        <taxon>Pterygota</taxon>
        <taxon>Neoptera</taxon>
        <taxon>Endopterygota</taxon>
        <taxon>Diptera</taxon>
        <taxon>Brachycera</taxon>
        <taxon>Muscomorpha</taxon>
        <taxon>Hippoboscoidea</taxon>
        <taxon>Glossinidae</taxon>
        <taxon>Glossina</taxon>
    </lineage>
</organism>
<evidence type="ECO:0000313" key="2">
    <source>
        <dbReference type="Proteomes" id="UP000078200"/>
    </source>
</evidence>
<accession>A0A1A9VWS5</accession>
<evidence type="ECO:0000313" key="1">
    <source>
        <dbReference type="EnsemblMetazoa" id="GAUT050193-PA"/>
    </source>
</evidence>
<dbReference type="EnsemblMetazoa" id="GAUT050193-RA">
    <property type="protein sequence ID" value="GAUT050193-PA"/>
    <property type="gene ID" value="GAUT050193"/>
</dbReference>
<proteinExistence type="predicted"/>
<dbReference type="Proteomes" id="UP000078200">
    <property type="component" value="Unassembled WGS sequence"/>
</dbReference>
<name>A0A1A9VWS5_GLOAU</name>
<dbReference type="VEuPathDB" id="VectorBase:GAUT050193"/>
<reference evidence="1" key="1">
    <citation type="submission" date="2020-05" db="UniProtKB">
        <authorList>
            <consortium name="EnsemblMetazoa"/>
        </authorList>
    </citation>
    <scope>IDENTIFICATION</scope>
    <source>
        <strain evidence="1">TTRI</strain>
    </source>
</reference>